<proteinExistence type="predicted"/>
<gene>
    <name evidence="2" type="ORF">FPZ49_33855</name>
</gene>
<evidence type="ECO:0000259" key="1">
    <source>
        <dbReference type="Pfam" id="PF18754"/>
    </source>
</evidence>
<dbReference type="InterPro" id="IPR041135">
    <property type="entry name" value="Nmad3"/>
</dbReference>
<name>A0A559JHN8_9BACL</name>
<dbReference type="Proteomes" id="UP000317036">
    <property type="component" value="Unassembled WGS sequence"/>
</dbReference>
<evidence type="ECO:0000313" key="3">
    <source>
        <dbReference type="Proteomes" id="UP000317036"/>
    </source>
</evidence>
<dbReference type="Pfam" id="PF18754">
    <property type="entry name" value="Nmad3"/>
    <property type="match status" value="1"/>
</dbReference>
<reference evidence="2 3" key="1">
    <citation type="submission" date="2019-07" db="EMBL/GenBank/DDBJ databases">
        <authorList>
            <person name="Kim J."/>
        </authorList>
    </citation>
    <scope>NUCLEOTIDE SEQUENCE [LARGE SCALE GENOMIC DNA]</scope>
    <source>
        <strain evidence="2 3">JC52</strain>
    </source>
</reference>
<protein>
    <recommendedName>
        <fullName evidence="1">Nucleotide modification associated domain-containing protein</fullName>
    </recommendedName>
</protein>
<dbReference type="RefSeq" id="WP_144854904.1">
    <property type="nucleotide sequence ID" value="NZ_VNJI01000082.1"/>
</dbReference>
<evidence type="ECO:0000313" key="2">
    <source>
        <dbReference type="EMBL" id="TVX99394.1"/>
    </source>
</evidence>
<comment type="caution">
    <text evidence="2">The sequence shown here is derived from an EMBL/GenBank/DDBJ whole genome shotgun (WGS) entry which is preliminary data.</text>
</comment>
<sequence>MKVILSRKGFDKSAGGYPSPHLVDSGRLISFPIPEDEKVNTCIRYSDLSFDQDNSYLDLMEQLGIKKYSKSTIAHLDPDINASVIPRNHSQWRGIFGQSSAAQSHLSRKNIQVGDLFLFFGWFKDAVRTAAGYRYVNGTHKHVIWGYMQVGEIEQIDKAGKYDTWKLSHSHYMYRDREMNTAYISPATLSFNSDIPGCGAFNYSESLVLTQKDQQKRSVWKLPSFFHPDMGTRTSYHENIFSKSGKKVWELNDDHCILNSVGRGQEFVVEGNEEVEKWAKELIQQQFI</sequence>
<accession>A0A559JHN8</accession>
<organism evidence="2 3">
    <name type="scientific">Paenibacillus cremeus</name>
    <dbReference type="NCBI Taxonomy" id="2163881"/>
    <lineage>
        <taxon>Bacteria</taxon>
        <taxon>Bacillati</taxon>
        <taxon>Bacillota</taxon>
        <taxon>Bacilli</taxon>
        <taxon>Bacillales</taxon>
        <taxon>Paenibacillaceae</taxon>
        <taxon>Paenibacillus</taxon>
    </lineage>
</organism>
<dbReference type="OrthoDB" id="9772090at2"/>
<keyword evidence="3" id="KW-1185">Reference proteome</keyword>
<dbReference type="EMBL" id="VNJI01000082">
    <property type="protein sequence ID" value="TVX99394.1"/>
    <property type="molecule type" value="Genomic_DNA"/>
</dbReference>
<feature type="domain" description="Nucleotide modification associated" evidence="1">
    <location>
        <begin position="2"/>
        <end position="269"/>
    </location>
</feature>
<dbReference type="AlphaFoldDB" id="A0A559JHN8"/>